<organism evidence="2 3">
    <name type="scientific">Enterococcus devriesei</name>
    <dbReference type="NCBI Taxonomy" id="319970"/>
    <lineage>
        <taxon>Bacteria</taxon>
        <taxon>Bacillati</taxon>
        <taxon>Bacillota</taxon>
        <taxon>Bacilli</taxon>
        <taxon>Lactobacillales</taxon>
        <taxon>Enterococcaceae</taxon>
        <taxon>Enterococcus</taxon>
    </lineage>
</organism>
<proteinExistence type="predicted"/>
<evidence type="ECO:0000313" key="2">
    <source>
        <dbReference type="EMBL" id="OJG36325.1"/>
    </source>
</evidence>
<reference evidence="2 3" key="1">
    <citation type="submission" date="2014-12" db="EMBL/GenBank/DDBJ databases">
        <title>Draft genome sequences of 29 type strains of Enterococci.</title>
        <authorList>
            <person name="Zhong Z."/>
            <person name="Sun Z."/>
            <person name="Liu W."/>
            <person name="Zhang W."/>
            <person name="Zhang H."/>
        </authorList>
    </citation>
    <scope>NUCLEOTIDE SEQUENCE [LARGE SCALE GENOMIC DNA]</scope>
    <source>
        <strain evidence="2 3">DSM 22802</strain>
    </source>
</reference>
<evidence type="ECO:0000313" key="3">
    <source>
        <dbReference type="Proteomes" id="UP000183700"/>
    </source>
</evidence>
<dbReference type="Proteomes" id="UP000183700">
    <property type="component" value="Unassembled WGS sequence"/>
</dbReference>
<sequence>MDKINAIPDEKITRESEAKIAQLADKIASKQLEEITELKQILTEKEAALQQYPQEMTVKRQRLENENENYKQAIQRWEAEKAKNIEKMHTLEMEIKQIKEDTETLQKREELEQLRSKLVHARAETRKLQQAKQQLPALEKEIQMLQQKCQEAIAQQKNRELWRYNKINQLEKQVASLIADLDKKEEQIEQQELILWKKEQRIRELMHEQSSRQALVKEAAVTELRQHVTSEKKENERLKQEALQSQKEVADVLSSTRKQADRMIGKARYDSQRIRQSSEKEAQQIHTRAREISVEITQTRKEITGVYDDLQSRIDQLKQLNND</sequence>
<accession>A0A1L8SWB3</accession>
<keyword evidence="1" id="KW-0175">Coiled coil</keyword>
<name>A0A1L8SWB3_9ENTE</name>
<protein>
    <submittedName>
        <fullName evidence="2">Uncharacterized protein</fullName>
    </submittedName>
</protein>
<dbReference type="AlphaFoldDB" id="A0A1L8SWB3"/>
<gene>
    <name evidence="2" type="ORF">RV00_GL001684</name>
</gene>
<feature type="coiled-coil region" evidence="1">
    <location>
        <begin position="56"/>
        <end position="248"/>
    </location>
</feature>
<dbReference type="EMBL" id="JXKM01000003">
    <property type="protein sequence ID" value="OJG36325.1"/>
    <property type="molecule type" value="Genomic_DNA"/>
</dbReference>
<keyword evidence="3" id="KW-1185">Reference proteome</keyword>
<evidence type="ECO:0000256" key="1">
    <source>
        <dbReference type="SAM" id="Coils"/>
    </source>
</evidence>
<comment type="caution">
    <text evidence="2">The sequence shown here is derived from an EMBL/GenBank/DDBJ whole genome shotgun (WGS) entry which is preliminary data.</text>
</comment>